<evidence type="ECO:0000256" key="7">
    <source>
        <dbReference type="ARBA" id="ARBA00022730"/>
    </source>
</evidence>
<evidence type="ECO:0000256" key="3">
    <source>
        <dbReference type="ARBA" id="ARBA00022552"/>
    </source>
</evidence>
<dbReference type="InterPro" id="IPR000999">
    <property type="entry name" value="RNase_III_dom"/>
</dbReference>
<dbReference type="PROSITE" id="PS50142">
    <property type="entry name" value="RNASE_3_2"/>
    <property type="match status" value="1"/>
</dbReference>
<evidence type="ECO:0000256" key="12">
    <source>
        <dbReference type="HAMAP-Rule" id="MF_00104"/>
    </source>
</evidence>
<dbReference type="EC" id="3.1.26.3" evidence="12"/>
<dbReference type="PROSITE" id="PS50137">
    <property type="entry name" value="DS_RBD"/>
    <property type="match status" value="1"/>
</dbReference>
<dbReference type="GO" id="GO:0046872">
    <property type="term" value="F:metal ion binding"/>
    <property type="evidence" value="ECO:0007669"/>
    <property type="project" value="UniProtKB-KW"/>
</dbReference>
<dbReference type="InterPro" id="IPR036389">
    <property type="entry name" value="RNase_III_sf"/>
</dbReference>
<evidence type="ECO:0000313" key="16">
    <source>
        <dbReference type="EMBL" id="MST79294.1"/>
    </source>
</evidence>
<comment type="caution">
    <text evidence="16">The sequence shown here is derived from an EMBL/GenBank/DDBJ whole genome shotgun (WGS) entry which is preliminary data.</text>
</comment>
<evidence type="ECO:0000256" key="11">
    <source>
        <dbReference type="ARBA" id="ARBA00022884"/>
    </source>
</evidence>
<comment type="subcellular location">
    <subcellularLocation>
        <location evidence="12">Cytoplasm</location>
    </subcellularLocation>
</comment>
<evidence type="ECO:0000256" key="2">
    <source>
        <dbReference type="ARBA" id="ARBA00010183"/>
    </source>
</evidence>
<dbReference type="InterPro" id="IPR014720">
    <property type="entry name" value="dsRBD_dom"/>
</dbReference>
<organism evidence="16 17">
    <name type="scientific">Lactobacillus equicursoris</name>
    <dbReference type="NCBI Taxonomy" id="420645"/>
    <lineage>
        <taxon>Bacteria</taxon>
        <taxon>Bacillati</taxon>
        <taxon>Bacillota</taxon>
        <taxon>Bacilli</taxon>
        <taxon>Lactobacillales</taxon>
        <taxon>Lactobacillaceae</taxon>
        <taxon>Lactobacillus</taxon>
    </lineage>
</organism>
<keyword evidence="11 12" id="KW-0694">RNA-binding</keyword>
<evidence type="ECO:0000313" key="17">
    <source>
        <dbReference type="Proteomes" id="UP000452141"/>
    </source>
</evidence>
<comment type="subunit">
    <text evidence="12">Homodimer.</text>
</comment>
<dbReference type="GO" id="GO:0003725">
    <property type="term" value="F:double-stranded RNA binding"/>
    <property type="evidence" value="ECO:0007669"/>
    <property type="project" value="TreeGrafter"/>
</dbReference>
<dbReference type="Gene3D" id="3.30.160.20">
    <property type="match status" value="1"/>
</dbReference>
<dbReference type="GO" id="GO:0005737">
    <property type="term" value="C:cytoplasm"/>
    <property type="evidence" value="ECO:0007669"/>
    <property type="project" value="UniProtKB-SubCell"/>
</dbReference>
<comment type="cofactor">
    <cofactor evidence="12">
        <name>Mg(2+)</name>
        <dbReference type="ChEBI" id="CHEBI:18420"/>
    </cofactor>
</comment>
<feature type="compositionally biased region" description="Basic and acidic residues" evidence="13">
    <location>
        <begin position="214"/>
        <end position="232"/>
    </location>
</feature>
<keyword evidence="8 12" id="KW-0255">Endonuclease</keyword>
<dbReference type="GO" id="GO:0004525">
    <property type="term" value="F:ribonuclease III activity"/>
    <property type="evidence" value="ECO:0007669"/>
    <property type="project" value="UniProtKB-UniRule"/>
</dbReference>
<dbReference type="EMBL" id="VUMW01000003">
    <property type="protein sequence ID" value="MST79294.1"/>
    <property type="molecule type" value="Genomic_DNA"/>
</dbReference>
<keyword evidence="3 12" id="KW-0698">rRNA processing</keyword>
<keyword evidence="10 12" id="KW-0460">Magnesium</keyword>
<dbReference type="GO" id="GO:0006397">
    <property type="term" value="P:mRNA processing"/>
    <property type="evidence" value="ECO:0007669"/>
    <property type="project" value="UniProtKB-UniRule"/>
</dbReference>
<dbReference type="InterPro" id="IPR011907">
    <property type="entry name" value="RNase_III"/>
</dbReference>
<comment type="similarity">
    <text evidence="2">Belongs to the ribonuclease III family.</text>
</comment>
<feature type="domain" description="DRBM" evidence="14">
    <location>
        <begin position="162"/>
        <end position="229"/>
    </location>
</feature>
<dbReference type="PROSITE" id="PS00517">
    <property type="entry name" value="RNASE_3_1"/>
    <property type="match status" value="1"/>
</dbReference>
<protein>
    <recommendedName>
        <fullName evidence="12">Ribonuclease 3</fullName>
        <ecNumber evidence="12">3.1.26.3</ecNumber>
    </recommendedName>
    <alternativeName>
        <fullName evidence="12">Ribonuclease III</fullName>
        <shortName evidence="12">RNase III</shortName>
    </alternativeName>
</protein>
<feature type="binding site" evidence="12">
    <location>
        <position position="125"/>
    </location>
    <ligand>
        <name>Mg(2+)</name>
        <dbReference type="ChEBI" id="CHEBI:18420"/>
    </ligand>
</feature>
<dbReference type="SUPFAM" id="SSF54768">
    <property type="entry name" value="dsRNA-binding domain-like"/>
    <property type="match status" value="1"/>
</dbReference>
<reference evidence="16 17" key="1">
    <citation type="submission" date="2019-08" db="EMBL/GenBank/DDBJ databases">
        <title>In-depth cultivation of the pig gut microbiome towards novel bacterial diversity and tailored functional studies.</title>
        <authorList>
            <person name="Wylensek D."/>
            <person name="Hitch T.C.A."/>
            <person name="Clavel T."/>
        </authorList>
    </citation>
    <scope>NUCLEOTIDE SEQUENCE [LARGE SCALE GENOMIC DNA]</scope>
    <source>
        <strain evidence="16 17">WCA-470BD-2E</strain>
    </source>
</reference>
<dbReference type="AlphaFoldDB" id="A0A844FL55"/>
<keyword evidence="4 12" id="KW-0507">mRNA processing</keyword>
<evidence type="ECO:0000256" key="1">
    <source>
        <dbReference type="ARBA" id="ARBA00000109"/>
    </source>
</evidence>
<dbReference type="Pfam" id="PF00035">
    <property type="entry name" value="dsrm"/>
    <property type="match status" value="1"/>
</dbReference>
<evidence type="ECO:0000256" key="5">
    <source>
        <dbReference type="ARBA" id="ARBA00022722"/>
    </source>
</evidence>
<dbReference type="GO" id="GO:0006364">
    <property type="term" value="P:rRNA processing"/>
    <property type="evidence" value="ECO:0007669"/>
    <property type="project" value="UniProtKB-UniRule"/>
</dbReference>
<dbReference type="HAMAP" id="MF_00104">
    <property type="entry name" value="RNase_III"/>
    <property type="match status" value="1"/>
</dbReference>
<feature type="domain" description="RNase III" evidence="15">
    <location>
        <begin position="7"/>
        <end position="136"/>
    </location>
</feature>
<dbReference type="GO" id="GO:0008033">
    <property type="term" value="P:tRNA processing"/>
    <property type="evidence" value="ECO:0007669"/>
    <property type="project" value="UniProtKB-KW"/>
</dbReference>
<dbReference type="RefSeq" id="WP_008459828.1">
    <property type="nucleotide sequence ID" value="NZ_VUMW01000003.1"/>
</dbReference>
<proteinExistence type="inferred from homology"/>
<gene>
    <name evidence="12" type="primary">rnc</name>
    <name evidence="16" type="ORF">FYJ61_02095</name>
</gene>
<dbReference type="SMART" id="SM00535">
    <property type="entry name" value="RIBOc"/>
    <property type="match status" value="1"/>
</dbReference>
<keyword evidence="12" id="KW-0963">Cytoplasm</keyword>
<evidence type="ECO:0000259" key="14">
    <source>
        <dbReference type="PROSITE" id="PS50137"/>
    </source>
</evidence>
<dbReference type="GO" id="GO:0010468">
    <property type="term" value="P:regulation of gene expression"/>
    <property type="evidence" value="ECO:0007669"/>
    <property type="project" value="TreeGrafter"/>
</dbReference>
<dbReference type="Gene3D" id="1.10.1520.10">
    <property type="entry name" value="Ribonuclease III domain"/>
    <property type="match status" value="1"/>
</dbReference>
<feature type="binding site" evidence="12">
    <location>
        <position position="49"/>
    </location>
    <ligand>
        <name>Mg(2+)</name>
        <dbReference type="ChEBI" id="CHEBI:18420"/>
    </ligand>
</feature>
<feature type="region of interest" description="Disordered" evidence="13">
    <location>
        <begin position="206"/>
        <end position="232"/>
    </location>
</feature>
<feature type="binding site" evidence="12">
    <location>
        <position position="122"/>
    </location>
    <ligand>
        <name>Mg(2+)</name>
        <dbReference type="ChEBI" id="CHEBI:18420"/>
    </ligand>
</feature>
<dbReference type="PANTHER" id="PTHR11207">
    <property type="entry name" value="RIBONUCLEASE III"/>
    <property type="match status" value="1"/>
</dbReference>
<dbReference type="Proteomes" id="UP000452141">
    <property type="component" value="Unassembled WGS sequence"/>
</dbReference>
<comment type="function">
    <text evidence="12">Digests double-stranded RNA. Involved in the processing of primary rRNA transcript to yield the immediate precursors to the large and small rRNAs (23S and 16S). Processes some mRNAs, and tRNAs when they are encoded in the rRNA operon. Processes pre-crRNA and tracrRNA of type II CRISPR loci if present in the organism.</text>
</comment>
<keyword evidence="7 12" id="KW-0699">rRNA-binding</keyword>
<evidence type="ECO:0000256" key="4">
    <source>
        <dbReference type="ARBA" id="ARBA00022664"/>
    </source>
</evidence>
<dbReference type="CDD" id="cd00593">
    <property type="entry name" value="RIBOc"/>
    <property type="match status" value="1"/>
</dbReference>
<dbReference type="SUPFAM" id="SSF69065">
    <property type="entry name" value="RNase III domain-like"/>
    <property type="match status" value="1"/>
</dbReference>
<dbReference type="Pfam" id="PF14622">
    <property type="entry name" value="Ribonucleas_3_3"/>
    <property type="match status" value="1"/>
</dbReference>
<accession>A0A844FL55</accession>
<dbReference type="NCBIfam" id="TIGR02191">
    <property type="entry name" value="RNaseIII"/>
    <property type="match status" value="1"/>
</dbReference>
<evidence type="ECO:0000259" key="15">
    <source>
        <dbReference type="PROSITE" id="PS50142"/>
    </source>
</evidence>
<dbReference type="GO" id="GO:0019843">
    <property type="term" value="F:rRNA binding"/>
    <property type="evidence" value="ECO:0007669"/>
    <property type="project" value="UniProtKB-KW"/>
</dbReference>
<evidence type="ECO:0000256" key="6">
    <source>
        <dbReference type="ARBA" id="ARBA00022723"/>
    </source>
</evidence>
<feature type="active site" evidence="12">
    <location>
        <position position="53"/>
    </location>
</feature>
<dbReference type="FunFam" id="1.10.1520.10:FF:000001">
    <property type="entry name" value="Ribonuclease 3"/>
    <property type="match status" value="1"/>
</dbReference>
<evidence type="ECO:0000256" key="9">
    <source>
        <dbReference type="ARBA" id="ARBA00022801"/>
    </source>
</evidence>
<sequence>MVSTKFIKKLSDDYGVKFKDERLLEEAFTHSSYVNENPRKNYGNYEKLEFLGDAVLEFTVSDYLYRHFQKLNEGELTRLRSNIVRTEGFSKVALECGFKEEIQLGVGEEKAGGRERKALLEDVFEAFNGALFLDQGIGAVENFLKQTVYPLIDAGYFTPSRDFKTDLQEFLQQNGTVKIEYRVLKESQQPPHFEVEVSVDGQVLAQGEGRNKKKAEQDAAKHALSRLNEREK</sequence>
<name>A0A844FL55_9LACO</name>
<dbReference type="SMART" id="SM00358">
    <property type="entry name" value="DSRM"/>
    <property type="match status" value="1"/>
</dbReference>
<keyword evidence="6 12" id="KW-0479">Metal-binding</keyword>
<comment type="catalytic activity">
    <reaction evidence="1 12">
        <text>Endonucleolytic cleavage to 5'-phosphomonoester.</text>
        <dbReference type="EC" id="3.1.26.3"/>
    </reaction>
</comment>
<evidence type="ECO:0000256" key="8">
    <source>
        <dbReference type="ARBA" id="ARBA00022759"/>
    </source>
</evidence>
<feature type="active site" evidence="12">
    <location>
        <position position="125"/>
    </location>
</feature>
<evidence type="ECO:0000256" key="13">
    <source>
        <dbReference type="SAM" id="MobiDB-lite"/>
    </source>
</evidence>
<keyword evidence="12" id="KW-0819">tRNA processing</keyword>
<keyword evidence="9 12" id="KW-0378">Hydrolase</keyword>
<keyword evidence="5 12" id="KW-0540">Nuclease</keyword>
<dbReference type="PANTHER" id="PTHR11207:SF0">
    <property type="entry name" value="RIBONUCLEASE 3"/>
    <property type="match status" value="1"/>
</dbReference>
<dbReference type="CDD" id="cd10845">
    <property type="entry name" value="DSRM_RNAse_III_family"/>
    <property type="match status" value="1"/>
</dbReference>
<evidence type="ECO:0000256" key="10">
    <source>
        <dbReference type="ARBA" id="ARBA00022842"/>
    </source>
</evidence>